<evidence type="ECO:0000256" key="1">
    <source>
        <dbReference type="SAM" id="MobiDB-lite"/>
    </source>
</evidence>
<feature type="compositionally biased region" description="Polar residues" evidence="1">
    <location>
        <begin position="138"/>
        <end position="149"/>
    </location>
</feature>
<feature type="compositionally biased region" description="Basic and acidic residues" evidence="1">
    <location>
        <begin position="150"/>
        <end position="166"/>
    </location>
</feature>
<dbReference type="Proteomes" id="UP000566819">
    <property type="component" value="Unassembled WGS sequence"/>
</dbReference>
<accession>A0A8H4RCH4</accession>
<evidence type="ECO:0000313" key="2">
    <source>
        <dbReference type="EMBL" id="KAF4626290.1"/>
    </source>
</evidence>
<comment type="caution">
    <text evidence="2">The sequence shown here is derived from an EMBL/GenBank/DDBJ whole genome shotgun (WGS) entry which is preliminary data.</text>
</comment>
<dbReference type="AlphaFoldDB" id="A0A8H4RCH4"/>
<evidence type="ECO:0000313" key="3">
    <source>
        <dbReference type="Proteomes" id="UP000566819"/>
    </source>
</evidence>
<organism evidence="2 3">
    <name type="scientific">Cudoniella acicularis</name>
    <dbReference type="NCBI Taxonomy" id="354080"/>
    <lineage>
        <taxon>Eukaryota</taxon>
        <taxon>Fungi</taxon>
        <taxon>Dikarya</taxon>
        <taxon>Ascomycota</taxon>
        <taxon>Pezizomycotina</taxon>
        <taxon>Leotiomycetes</taxon>
        <taxon>Helotiales</taxon>
        <taxon>Tricladiaceae</taxon>
        <taxon>Cudoniella</taxon>
    </lineage>
</organism>
<name>A0A8H4RCH4_9HELO</name>
<dbReference type="EMBL" id="JAAMPI010001183">
    <property type="protein sequence ID" value="KAF4626290.1"/>
    <property type="molecule type" value="Genomic_DNA"/>
</dbReference>
<feature type="region of interest" description="Disordered" evidence="1">
    <location>
        <begin position="137"/>
        <end position="166"/>
    </location>
</feature>
<sequence length="166" mass="17976">MSLPGTSNLAVPDGCWKIESSCVMTGGEAWRTVSWGDFQVFSKSNISRANELLHTATGKSSLTLHLSDGSIYFPQNLSPHFQLFDNKGEAEDAPNTGNEATTTVGNITTTTVQAWGRFGFGPLLATATVVFTVETGDENSSTIPATQTSDHLDSREKDDLIERRNF</sequence>
<keyword evidence="3" id="KW-1185">Reference proteome</keyword>
<reference evidence="2 3" key="1">
    <citation type="submission" date="2020-03" db="EMBL/GenBank/DDBJ databases">
        <title>Draft Genome Sequence of Cudoniella acicularis.</title>
        <authorList>
            <person name="Buettner E."/>
            <person name="Kellner H."/>
        </authorList>
    </citation>
    <scope>NUCLEOTIDE SEQUENCE [LARGE SCALE GENOMIC DNA]</scope>
    <source>
        <strain evidence="2 3">DSM 108380</strain>
    </source>
</reference>
<protein>
    <submittedName>
        <fullName evidence="2">Uncharacterized protein</fullName>
    </submittedName>
</protein>
<proteinExistence type="predicted"/>
<gene>
    <name evidence="2" type="ORF">G7Y89_g11873</name>
</gene>